<dbReference type="EC" id="3.1.3.16" evidence="2"/>
<dbReference type="Proteomes" id="UP001549047">
    <property type="component" value="Unassembled WGS sequence"/>
</dbReference>
<sequence>MGIEMLRWVKKFLSKASAREPRRDAAGIEIPAGSFDKIYAIGDIHGRLDLLLEAELKIEADIAEHERALAVYLGDYVDRGPDSAGVLDRLRERQAPRFERLCLRGNHDDVFLSFLDRPLDEWGWLDMGGRETLRSYGLALDPARDRRLGDEVLLDLLRTHVPQSHRDFIAQTPLWAQRDDLLFVHAGIKPGVPIEEQDPMDFMWIREPFLTEGPSLPLTVVHGHTPQTTVTYGRNRIGIDTGAYATGRLSILRIAEGSVQEL</sequence>
<gene>
    <name evidence="2" type="ORF">ABID16_003299</name>
</gene>
<accession>A0ABV2J2L2</accession>
<keyword evidence="3" id="KW-1185">Reference proteome</keyword>
<evidence type="ECO:0000313" key="2">
    <source>
        <dbReference type="EMBL" id="MET3614956.1"/>
    </source>
</evidence>
<dbReference type="RefSeq" id="WP_354557444.1">
    <property type="nucleotide sequence ID" value="NZ_JBEPMB010000005.1"/>
</dbReference>
<comment type="caution">
    <text evidence="2">The sequence shown here is derived from an EMBL/GenBank/DDBJ whole genome shotgun (WGS) entry which is preliminary data.</text>
</comment>
<keyword evidence="2" id="KW-0378">Hydrolase</keyword>
<dbReference type="PANTHER" id="PTHR42850">
    <property type="entry name" value="METALLOPHOSPHOESTERASE"/>
    <property type="match status" value="1"/>
</dbReference>
<dbReference type="EMBL" id="JBEPMB010000005">
    <property type="protein sequence ID" value="MET3614956.1"/>
    <property type="molecule type" value="Genomic_DNA"/>
</dbReference>
<dbReference type="InterPro" id="IPR050126">
    <property type="entry name" value="Ap4A_hydrolase"/>
</dbReference>
<dbReference type="CDD" id="cd00144">
    <property type="entry name" value="MPP_PPP_family"/>
    <property type="match status" value="1"/>
</dbReference>
<dbReference type="Gene3D" id="3.60.21.10">
    <property type="match status" value="1"/>
</dbReference>
<dbReference type="Pfam" id="PF00149">
    <property type="entry name" value="Metallophos"/>
    <property type="match status" value="1"/>
</dbReference>
<protein>
    <submittedName>
        <fullName evidence="2">Serine/threonine protein phosphatase 1</fullName>
        <ecNumber evidence="2">3.1.3.16</ecNumber>
    </submittedName>
</protein>
<dbReference type="InterPro" id="IPR029052">
    <property type="entry name" value="Metallo-depent_PP-like"/>
</dbReference>
<proteinExistence type="predicted"/>
<dbReference type="InterPro" id="IPR004843">
    <property type="entry name" value="Calcineurin-like_PHP"/>
</dbReference>
<feature type="domain" description="Calcineurin-like phosphoesterase" evidence="1">
    <location>
        <begin position="37"/>
        <end position="231"/>
    </location>
</feature>
<evidence type="ECO:0000313" key="3">
    <source>
        <dbReference type="Proteomes" id="UP001549047"/>
    </source>
</evidence>
<name>A0ABV2J2L2_9HYPH</name>
<dbReference type="GO" id="GO:0004722">
    <property type="term" value="F:protein serine/threonine phosphatase activity"/>
    <property type="evidence" value="ECO:0007669"/>
    <property type="project" value="UniProtKB-EC"/>
</dbReference>
<organism evidence="2 3">
    <name type="scientific">Rhizobium aquaticum</name>
    <dbReference type="NCBI Taxonomy" id="1549636"/>
    <lineage>
        <taxon>Bacteria</taxon>
        <taxon>Pseudomonadati</taxon>
        <taxon>Pseudomonadota</taxon>
        <taxon>Alphaproteobacteria</taxon>
        <taxon>Hyphomicrobiales</taxon>
        <taxon>Rhizobiaceae</taxon>
        <taxon>Rhizobium/Agrobacterium group</taxon>
        <taxon>Rhizobium</taxon>
    </lineage>
</organism>
<reference evidence="2 3" key="1">
    <citation type="submission" date="2024-06" db="EMBL/GenBank/DDBJ databases">
        <title>Genomic Encyclopedia of Type Strains, Phase IV (KMG-IV): sequencing the most valuable type-strain genomes for metagenomic binning, comparative biology and taxonomic classification.</title>
        <authorList>
            <person name="Goeker M."/>
        </authorList>
    </citation>
    <scope>NUCLEOTIDE SEQUENCE [LARGE SCALE GENOMIC DNA]</scope>
    <source>
        <strain evidence="2 3">DSM 29780</strain>
    </source>
</reference>
<dbReference type="SUPFAM" id="SSF56300">
    <property type="entry name" value="Metallo-dependent phosphatases"/>
    <property type="match status" value="1"/>
</dbReference>
<dbReference type="PANTHER" id="PTHR42850:SF4">
    <property type="entry name" value="ZINC-DEPENDENT ENDOPOLYPHOSPHATASE"/>
    <property type="match status" value="1"/>
</dbReference>
<evidence type="ECO:0000259" key="1">
    <source>
        <dbReference type="Pfam" id="PF00149"/>
    </source>
</evidence>